<organism evidence="1 2">
    <name type="scientific">Plakobranchus ocellatus</name>
    <dbReference type="NCBI Taxonomy" id="259542"/>
    <lineage>
        <taxon>Eukaryota</taxon>
        <taxon>Metazoa</taxon>
        <taxon>Spiralia</taxon>
        <taxon>Lophotrochozoa</taxon>
        <taxon>Mollusca</taxon>
        <taxon>Gastropoda</taxon>
        <taxon>Heterobranchia</taxon>
        <taxon>Euthyneura</taxon>
        <taxon>Panpulmonata</taxon>
        <taxon>Sacoglossa</taxon>
        <taxon>Placobranchoidea</taxon>
        <taxon>Plakobranchidae</taxon>
        <taxon>Plakobranchus</taxon>
    </lineage>
</organism>
<dbReference type="AlphaFoldDB" id="A0AAV4ALQ6"/>
<dbReference type="EMBL" id="BLXT01003952">
    <property type="protein sequence ID" value="GFO08243.1"/>
    <property type="molecule type" value="Genomic_DNA"/>
</dbReference>
<evidence type="ECO:0000313" key="1">
    <source>
        <dbReference type="EMBL" id="GFO08243.1"/>
    </source>
</evidence>
<dbReference type="Proteomes" id="UP000735302">
    <property type="component" value="Unassembled WGS sequence"/>
</dbReference>
<name>A0AAV4ALQ6_9GAST</name>
<keyword evidence="2" id="KW-1185">Reference proteome</keyword>
<reference evidence="1 2" key="1">
    <citation type="journal article" date="2021" name="Elife">
        <title>Chloroplast acquisition without the gene transfer in kleptoplastic sea slugs, Plakobranchus ocellatus.</title>
        <authorList>
            <person name="Maeda T."/>
            <person name="Takahashi S."/>
            <person name="Yoshida T."/>
            <person name="Shimamura S."/>
            <person name="Takaki Y."/>
            <person name="Nagai Y."/>
            <person name="Toyoda A."/>
            <person name="Suzuki Y."/>
            <person name="Arimoto A."/>
            <person name="Ishii H."/>
            <person name="Satoh N."/>
            <person name="Nishiyama T."/>
            <person name="Hasebe M."/>
            <person name="Maruyama T."/>
            <person name="Minagawa J."/>
            <person name="Obokata J."/>
            <person name="Shigenobu S."/>
        </authorList>
    </citation>
    <scope>NUCLEOTIDE SEQUENCE [LARGE SCALE GENOMIC DNA]</scope>
</reference>
<gene>
    <name evidence="1" type="ORF">PoB_003474800</name>
</gene>
<protein>
    <submittedName>
        <fullName evidence="1">EF-hand domain-containing protein d2</fullName>
    </submittedName>
</protein>
<accession>A0AAV4ALQ6</accession>
<comment type="caution">
    <text evidence="1">The sequence shown here is derived from an EMBL/GenBank/DDBJ whole genome shotgun (WGS) entry which is preliminary data.</text>
</comment>
<evidence type="ECO:0000313" key="2">
    <source>
        <dbReference type="Proteomes" id="UP000735302"/>
    </source>
</evidence>
<sequence>MGHGASSSELIPVLKEDTRSVWTLLCSSGRWRPPFFSEVNAGAWSPRLPHGSSEELPHNLCCRTHGNSITAPEDFVRGLGGPSTGAVTDHFPALGQDMRNHFVLFPAKTTGSSRGPTVSCSVRQEERMFRSCTKDLYSVTPWQTLQIVTRLASFIKTGKLFIPR</sequence>
<proteinExistence type="predicted"/>